<comment type="caution">
    <text evidence="5">The sequence shown here is derived from an EMBL/GenBank/DDBJ whole genome shotgun (WGS) entry which is preliminary data.</text>
</comment>
<evidence type="ECO:0000256" key="3">
    <source>
        <dbReference type="ARBA" id="ARBA00022729"/>
    </source>
</evidence>
<evidence type="ECO:0000256" key="1">
    <source>
        <dbReference type="ARBA" id="ARBA00004418"/>
    </source>
</evidence>
<protein>
    <submittedName>
        <fullName evidence="6">NitT/TauT family transport system substrate-binding protein</fullName>
    </submittedName>
    <submittedName>
        <fullName evidence="5">Nitrate ABC transporter substrate-binding protein</fullName>
    </submittedName>
</protein>
<feature type="signal peptide" evidence="4">
    <location>
        <begin position="1"/>
        <end position="27"/>
    </location>
</feature>
<dbReference type="GeneID" id="95761702"/>
<dbReference type="RefSeq" id="WP_281805712.1">
    <property type="nucleotide sequence ID" value="NZ_BSDO01000001.1"/>
</dbReference>
<evidence type="ECO:0000313" key="8">
    <source>
        <dbReference type="Proteomes" id="UP001245370"/>
    </source>
</evidence>
<dbReference type="GO" id="GO:0042597">
    <property type="term" value="C:periplasmic space"/>
    <property type="evidence" value="ECO:0007669"/>
    <property type="project" value="UniProtKB-SubCell"/>
</dbReference>
<evidence type="ECO:0000256" key="4">
    <source>
        <dbReference type="SAM" id="SignalP"/>
    </source>
</evidence>
<dbReference type="Proteomes" id="UP001245370">
    <property type="component" value="Unassembled WGS sequence"/>
</dbReference>
<evidence type="ECO:0000256" key="2">
    <source>
        <dbReference type="ARBA" id="ARBA00010742"/>
    </source>
</evidence>
<organism evidence="5 7">
    <name type="scientific">Xanthobacter flavus</name>
    <dbReference type="NCBI Taxonomy" id="281"/>
    <lineage>
        <taxon>Bacteria</taxon>
        <taxon>Pseudomonadati</taxon>
        <taxon>Pseudomonadota</taxon>
        <taxon>Alphaproteobacteria</taxon>
        <taxon>Hyphomicrobiales</taxon>
        <taxon>Xanthobacteraceae</taxon>
        <taxon>Xanthobacter</taxon>
    </lineage>
</organism>
<dbReference type="SUPFAM" id="SSF53850">
    <property type="entry name" value="Periplasmic binding protein-like II"/>
    <property type="match status" value="1"/>
</dbReference>
<reference evidence="6 8" key="2">
    <citation type="submission" date="2023-07" db="EMBL/GenBank/DDBJ databases">
        <title>Genomic Encyclopedia of Type Strains, Phase IV (KMG-IV): sequencing the most valuable type-strain genomes for metagenomic binning, comparative biology and taxonomic classification.</title>
        <authorList>
            <person name="Goeker M."/>
        </authorList>
    </citation>
    <scope>NUCLEOTIDE SEQUENCE [LARGE SCALE GENOMIC DNA]</scope>
    <source>
        <strain evidence="6 8">DSM 338</strain>
    </source>
</reference>
<sequence length="346" mass="36529">MFRTTTRRLFCAGALAMAFASAGTAQAADKVKVGINNVVSDVVFHLGIERGIFAEEGLDVQLIAFDSGPKMVAPLGAGQIDVGAGASSAGLYNAAARGIDIKVVADKGSTPAHYDYMPLMVRKELVDSGKVKTIADLKGMRVGSVGPGAATNAKMAHILAKAGLTYKDVNHNYIGYPQQIAAFTTGAIDAAITTEPSVTQAVNNGVAVRFLVDGYPNQQVAVLLYGGDFIAKRRDVAQRFMNAYVKAARIFNDATAGGKFDGKGADEVIKTIMRTTGLKDAELFKTMIPNGIDPDGKVDTASMAEDLKFFTDNGYLERPAKVSDVVDTSFAENTLKALGPYKAAQN</sequence>
<proteinExistence type="inferred from homology"/>
<accession>A0A9W6CL38</accession>
<keyword evidence="3 4" id="KW-0732">Signal</keyword>
<dbReference type="GO" id="GO:0042918">
    <property type="term" value="P:alkanesulfonate transmembrane transport"/>
    <property type="evidence" value="ECO:0007669"/>
    <property type="project" value="TreeGrafter"/>
</dbReference>
<dbReference type="Pfam" id="PF13379">
    <property type="entry name" value="NMT1_2"/>
    <property type="match status" value="1"/>
</dbReference>
<dbReference type="EMBL" id="JAVDPY010000002">
    <property type="protein sequence ID" value="MDR6332957.1"/>
    <property type="molecule type" value="Genomic_DNA"/>
</dbReference>
<dbReference type="Proteomes" id="UP001144397">
    <property type="component" value="Unassembled WGS sequence"/>
</dbReference>
<gene>
    <name evidence="6" type="ORF">GGQ86_001421</name>
    <name evidence="5" type="ORF">XFLAVUS301_09080</name>
</gene>
<dbReference type="PANTHER" id="PTHR30024">
    <property type="entry name" value="ALIPHATIC SULFONATES-BINDING PROTEIN-RELATED"/>
    <property type="match status" value="1"/>
</dbReference>
<feature type="chain" id="PRO_5040761625" evidence="4">
    <location>
        <begin position="28"/>
        <end position="346"/>
    </location>
</feature>
<evidence type="ECO:0000313" key="7">
    <source>
        <dbReference type="Proteomes" id="UP001144397"/>
    </source>
</evidence>
<evidence type="ECO:0000313" key="5">
    <source>
        <dbReference type="EMBL" id="GLI21234.1"/>
    </source>
</evidence>
<reference evidence="5" key="1">
    <citation type="submission" date="2022-12" db="EMBL/GenBank/DDBJ databases">
        <title>Reference genome sequencing for broad-spectrum identification of bacterial and archaeal isolates by mass spectrometry.</title>
        <authorList>
            <person name="Sekiguchi Y."/>
            <person name="Tourlousse D.M."/>
        </authorList>
    </citation>
    <scope>NUCLEOTIDE SEQUENCE</scope>
    <source>
        <strain evidence="5">301</strain>
    </source>
</reference>
<name>A0A9W6CL38_XANFL</name>
<dbReference type="PANTHER" id="PTHR30024:SF47">
    <property type="entry name" value="TAURINE-BINDING PERIPLASMIC PROTEIN"/>
    <property type="match status" value="1"/>
</dbReference>
<evidence type="ECO:0000313" key="6">
    <source>
        <dbReference type="EMBL" id="MDR6332957.1"/>
    </source>
</evidence>
<comment type="subcellular location">
    <subcellularLocation>
        <location evidence="1">Periplasm</location>
    </subcellularLocation>
</comment>
<comment type="similarity">
    <text evidence="2">Belongs to the bacterial solute-binding protein SsuA/TauA family.</text>
</comment>
<keyword evidence="8" id="KW-1185">Reference proteome</keyword>
<dbReference type="Gene3D" id="3.40.190.10">
    <property type="entry name" value="Periplasmic binding protein-like II"/>
    <property type="match status" value="2"/>
</dbReference>
<dbReference type="AlphaFoldDB" id="A0A9W6CL38"/>
<dbReference type="EMBL" id="BSDO01000001">
    <property type="protein sequence ID" value="GLI21234.1"/>
    <property type="molecule type" value="Genomic_DNA"/>
</dbReference>